<evidence type="ECO:0008006" key="3">
    <source>
        <dbReference type="Google" id="ProtNLM"/>
    </source>
</evidence>
<feature type="signal peptide" evidence="1">
    <location>
        <begin position="1"/>
        <end position="27"/>
    </location>
</feature>
<proteinExistence type="predicted"/>
<gene>
    <name evidence="2" type="ORF">MHPYR_60120</name>
</gene>
<dbReference type="EMBL" id="FLQS01000056">
    <property type="protein sequence ID" value="SBS78632.1"/>
    <property type="molecule type" value="Genomic_DNA"/>
</dbReference>
<reference evidence="2" key="1">
    <citation type="submission" date="2016-03" db="EMBL/GenBank/DDBJ databases">
        <authorList>
            <person name="Ploux O."/>
        </authorList>
    </citation>
    <scope>NUCLEOTIDE SEQUENCE</scope>
    <source>
        <strain evidence="2">UC10</strain>
    </source>
</reference>
<evidence type="ECO:0000256" key="1">
    <source>
        <dbReference type="SAM" id="SignalP"/>
    </source>
</evidence>
<accession>A0A1Y5PIV3</accession>
<protein>
    <recommendedName>
        <fullName evidence="3">Secreted protein</fullName>
    </recommendedName>
</protein>
<dbReference type="AlphaFoldDB" id="A0A1Y5PIV3"/>
<name>A0A1Y5PIV3_9MYCO</name>
<evidence type="ECO:0000313" key="2">
    <source>
        <dbReference type="EMBL" id="SBS78632.1"/>
    </source>
</evidence>
<keyword evidence="1" id="KW-0732">Signal</keyword>
<feature type="chain" id="PRO_5012712187" description="Secreted protein" evidence="1">
    <location>
        <begin position="28"/>
        <end position="111"/>
    </location>
</feature>
<sequence>MRSRRRLQLATGVAAALIIGATGTAHAAPPPPTPDQASAEWTVTDGYFVKQIGCTPETPGDPLSITWDPPGFLPGIGGRGMINDANPALGGHFSSWWNPVPGFWDVQYEFC</sequence>
<organism evidence="2">
    <name type="scientific">uncultured Mycobacterium sp</name>
    <dbReference type="NCBI Taxonomy" id="171292"/>
    <lineage>
        <taxon>Bacteria</taxon>
        <taxon>Bacillati</taxon>
        <taxon>Actinomycetota</taxon>
        <taxon>Actinomycetes</taxon>
        <taxon>Mycobacteriales</taxon>
        <taxon>Mycobacteriaceae</taxon>
        <taxon>Mycobacterium</taxon>
        <taxon>environmental samples</taxon>
    </lineage>
</organism>